<dbReference type="InterPro" id="IPR002541">
    <property type="entry name" value="Cyt_c_assembly"/>
</dbReference>
<feature type="transmembrane region" description="Helical" evidence="11">
    <location>
        <begin position="342"/>
        <end position="362"/>
    </location>
</feature>
<feature type="transmembrane region" description="Helical" evidence="11">
    <location>
        <begin position="414"/>
        <end position="431"/>
    </location>
</feature>
<dbReference type="GO" id="GO:0020037">
    <property type="term" value="F:heme binding"/>
    <property type="evidence" value="ECO:0007669"/>
    <property type="project" value="InterPro"/>
</dbReference>
<feature type="domain" description="Cytochrome c assembly protein" evidence="12">
    <location>
        <begin position="78"/>
        <end position="285"/>
    </location>
</feature>
<feature type="transmembrane region" description="Helical" evidence="11">
    <location>
        <begin position="85"/>
        <end position="103"/>
    </location>
</feature>
<gene>
    <name evidence="14" type="ORF">S7S_12305</name>
</gene>
<reference evidence="14 15" key="1">
    <citation type="journal article" date="2012" name="J. Bacteriol.">
        <title>Genome sequence of an alkane-degrading bacterium, Alcanivorax pacificus type strain W11-5, isolated from deep sea sediment.</title>
        <authorList>
            <person name="Lai Q."/>
            <person name="Shao Z."/>
        </authorList>
    </citation>
    <scope>NUCLEOTIDE SEQUENCE [LARGE SCALE GENOMIC DNA]</scope>
    <source>
        <strain evidence="14 15">W11-5</strain>
    </source>
</reference>
<evidence type="ECO:0000256" key="7">
    <source>
        <dbReference type="ARBA" id="ARBA00022989"/>
    </source>
</evidence>
<comment type="subcellular location">
    <subcellularLocation>
        <location evidence="1">Cell inner membrane</location>
        <topology evidence="1">Multi-pass membrane protein</topology>
    </subcellularLocation>
</comment>
<feature type="transmembrane region" description="Helical" evidence="11">
    <location>
        <begin position="303"/>
        <end position="321"/>
    </location>
</feature>
<dbReference type="PRINTS" id="PR01410">
    <property type="entry name" value="CCBIOGENESIS"/>
</dbReference>
<evidence type="ECO:0000256" key="2">
    <source>
        <dbReference type="ARBA" id="ARBA00009186"/>
    </source>
</evidence>
<keyword evidence="15" id="KW-1185">Reference proteome</keyword>
<feature type="transmembrane region" description="Helical" evidence="11">
    <location>
        <begin position="199"/>
        <end position="219"/>
    </location>
</feature>
<dbReference type="PANTHER" id="PTHR43653:SF1">
    <property type="entry name" value="CYTOCHROME C-TYPE BIOGENESIS PROTEIN CCMF"/>
    <property type="match status" value="1"/>
</dbReference>
<protein>
    <submittedName>
        <fullName evidence="14">Cytochrome c-type biogenesis protein CcmF</fullName>
    </submittedName>
</protein>
<evidence type="ECO:0000256" key="9">
    <source>
        <dbReference type="ARBA" id="ARBA00037230"/>
    </source>
</evidence>
<organism evidence="14 15">
    <name type="scientific">Isoalcanivorax pacificus W11-5</name>
    <dbReference type="NCBI Taxonomy" id="391936"/>
    <lineage>
        <taxon>Bacteria</taxon>
        <taxon>Pseudomonadati</taxon>
        <taxon>Pseudomonadota</taxon>
        <taxon>Gammaproteobacteria</taxon>
        <taxon>Oceanospirillales</taxon>
        <taxon>Alcanivoracaceae</taxon>
        <taxon>Isoalcanivorax</taxon>
    </lineage>
</organism>
<dbReference type="Proteomes" id="UP000006764">
    <property type="component" value="Chromosome"/>
</dbReference>
<dbReference type="STRING" id="391936.S7S_12305"/>
<dbReference type="GO" id="GO:0005886">
    <property type="term" value="C:plasma membrane"/>
    <property type="evidence" value="ECO:0007669"/>
    <property type="project" value="UniProtKB-SubCell"/>
</dbReference>
<feature type="transmembrane region" description="Helical" evidence="11">
    <location>
        <begin position="167"/>
        <end position="187"/>
    </location>
</feature>
<dbReference type="InterPro" id="IPR003568">
    <property type="entry name" value="Cyt_c_biogenesis_CcmF"/>
</dbReference>
<name>A0A0B4XR07_9GAMM</name>
<dbReference type="InterPro" id="IPR032523">
    <property type="entry name" value="CcmF_C"/>
</dbReference>
<evidence type="ECO:0000259" key="13">
    <source>
        <dbReference type="Pfam" id="PF16327"/>
    </source>
</evidence>
<feature type="transmembrane region" description="Helical" evidence="11">
    <location>
        <begin position="437"/>
        <end position="458"/>
    </location>
</feature>
<evidence type="ECO:0000256" key="3">
    <source>
        <dbReference type="ARBA" id="ARBA00022475"/>
    </source>
</evidence>
<keyword evidence="4" id="KW-0997">Cell inner membrane</keyword>
<dbReference type="EMBL" id="CP004387">
    <property type="protein sequence ID" value="AJD48873.1"/>
    <property type="molecule type" value="Genomic_DNA"/>
</dbReference>
<dbReference type="GO" id="GO:0015232">
    <property type="term" value="F:heme transmembrane transporter activity"/>
    <property type="evidence" value="ECO:0007669"/>
    <property type="project" value="InterPro"/>
</dbReference>
<feature type="transmembrane region" description="Helical" evidence="11">
    <location>
        <begin position="110"/>
        <end position="131"/>
    </location>
</feature>
<dbReference type="InterPro" id="IPR003567">
    <property type="entry name" value="Cyt_c_biogenesis"/>
</dbReference>
<evidence type="ECO:0000259" key="12">
    <source>
        <dbReference type="Pfam" id="PF01578"/>
    </source>
</evidence>
<dbReference type="HOGENOM" id="CLU_015041_3_0_6"/>
<keyword evidence="6" id="KW-0201">Cytochrome c-type biogenesis</keyword>
<dbReference type="NCBIfam" id="NF007691">
    <property type="entry name" value="PRK10369.1"/>
    <property type="match status" value="1"/>
</dbReference>
<evidence type="ECO:0000313" key="14">
    <source>
        <dbReference type="EMBL" id="AJD48873.1"/>
    </source>
</evidence>
<feature type="transmembrane region" description="Helical" evidence="11">
    <location>
        <begin position="239"/>
        <end position="256"/>
    </location>
</feature>
<accession>A0A0B4XR07</accession>
<sequence length="653" mass="71280">MALVLAVLQAVLPLLGTWRGSTALVSTARPLALMQCLLLTGAMIALGYAFYFNDFTLAYVANHSNSAMPWGYRLSAIWGGHEGSLLLWVWMLAAWGAAVALLSRSVPTEMVARVLAVMGMVGIGFLSFMLFTSNPFDRILPWFPLDGADLNPLLQDPGLIVHPPMLYMGYVGFSVAFSFAVAGLLAGKLDPVWARWARPWTTIAWACLTIGIALGSWWAYYELGWGGWWFWDPVENASLMPWLAGTALIHSLAVAEKRNLFRAWTVLLAILTFSLSLLGTFLVRSGILTSVHAFANDPERGTFVLIFLALVAGGSLTLFAIRAPKLKNTAGFRLLSRETFLLGNNLLLLTATFVVLLGTLFPLIGDALNLRISISAPYFNKFFVPLTLVLMALLVLGVISNWKSHRADQFRRRVLPLIPAAIVGGLFAAWLPGGTPWLGTLGLIAVAWVVIGHLDDVVRKALAFRAGLLRGIGRLSNGYKGMVLAHCGLALLVAGVILVSHHEIERDVRMVPGDTAHVGGYDFTFVDISPRQGPNYDAMRGTFEVSRNGRRVATMHPEKRTYRVGGQVMTQVALRPGLIHDLYVALGEPLDMPGAWAVRVYYKPGVRWIWLGALVMALGGALAVSDKRYRSRRRQEETETAAPSAAVATEMGA</sequence>
<feature type="transmembrane region" description="Helical" evidence="11">
    <location>
        <begin position="263"/>
        <end position="283"/>
    </location>
</feature>
<dbReference type="AlphaFoldDB" id="A0A0B4XR07"/>
<dbReference type="GO" id="GO:0017004">
    <property type="term" value="P:cytochrome complex assembly"/>
    <property type="evidence" value="ECO:0007669"/>
    <property type="project" value="UniProtKB-KW"/>
</dbReference>
<feature type="transmembrane region" description="Helical" evidence="11">
    <location>
        <begin position="608"/>
        <end position="625"/>
    </location>
</feature>
<evidence type="ECO:0000256" key="11">
    <source>
        <dbReference type="SAM" id="Phobius"/>
    </source>
</evidence>
<feature type="transmembrane region" description="Helical" evidence="11">
    <location>
        <begin position="479"/>
        <end position="500"/>
    </location>
</feature>
<dbReference type="Pfam" id="PF16327">
    <property type="entry name" value="CcmF_C"/>
    <property type="match status" value="1"/>
</dbReference>
<comment type="similarity">
    <text evidence="2">Belongs to the CcmF/CycK/Ccl1/NrfE/CcsA family.</text>
</comment>
<dbReference type="KEGG" id="apac:S7S_12305"/>
<dbReference type="PRINTS" id="PR01411">
    <property type="entry name" value="CCMFBIOGNSIS"/>
</dbReference>
<feature type="region of interest" description="Disordered" evidence="10">
    <location>
        <begin position="628"/>
        <end position="653"/>
    </location>
</feature>
<feature type="domain" description="Cytochrome c-type biogenesis protein CcmF C-terminal" evidence="13">
    <location>
        <begin position="305"/>
        <end position="627"/>
    </location>
</feature>
<dbReference type="PANTHER" id="PTHR43653">
    <property type="entry name" value="CYTOCHROME C ASSEMBLY PROTEIN-RELATED"/>
    <property type="match status" value="1"/>
</dbReference>
<keyword evidence="8 11" id="KW-0472">Membrane</keyword>
<evidence type="ECO:0000256" key="6">
    <source>
        <dbReference type="ARBA" id="ARBA00022748"/>
    </source>
</evidence>
<evidence type="ECO:0000256" key="8">
    <source>
        <dbReference type="ARBA" id="ARBA00023136"/>
    </source>
</evidence>
<keyword evidence="3" id="KW-1003">Cell membrane</keyword>
<dbReference type="Pfam" id="PF01578">
    <property type="entry name" value="Cytochrom_C_asm"/>
    <property type="match status" value="1"/>
</dbReference>
<feature type="transmembrane region" description="Helical" evidence="11">
    <location>
        <begin position="382"/>
        <end position="402"/>
    </location>
</feature>
<proteinExistence type="inferred from homology"/>
<keyword evidence="5 11" id="KW-0812">Transmembrane</keyword>
<evidence type="ECO:0000256" key="4">
    <source>
        <dbReference type="ARBA" id="ARBA00022519"/>
    </source>
</evidence>
<comment type="function">
    <text evidence="9">Required for the biogenesis of c-type cytochromes. Possible subunit of a heme lyase.</text>
</comment>
<evidence type="ECO:0000256" key="10">
    <source>
        <dbReference type="SAM" id="MobiDB-lite"/>
    </source>
</evidence>
<dbReference type="NCBIfam" id="TIGR00353">
    <property type="entry name" value="nrfE"/>
    <property type="match status" value="1"/>
</dbReference>
<evidence type="ECO:0000256" key="5">
    <source>
        <dbReference type="ARBA" id="ARBA00022692"/>
    </source>
</evidence>
<feature type="transmembrane region" description="Helical" evidence="11">
    <location>
        <begin position="32"/>
        <end position="52"/>
    </location>
</feature>
<keyword evidence="7 11" id="KW-1133">Transmembrane helix</keyword>
<evidence type="ECO:0000256" key="1">
    <source>
        <dbReference type="ARBA" id="ARBA00004429"/>
    </source>
</evidence>
<evidence type="ECO:0000313" key="15">
    <source>
        <dbReference type="Proteomes" id="UP000006764"/>
    </source>
</evidence>